<dbReference type="SUPFAM" id="SSF56112">
    <property type="entry name" value="Protein kinase-like (PK-like)"/>
    <property type="match status" value="2"/>
</dbReference>
<dbReference type="AlphaFoldDB" id="W6QLH7"/>
<dbReference type="GO" id="GO:0004672">
    <property type="term" value="F:protein kinase activity"/>
    <property type="evidence" value="ECO:0007669"/>
    <property type="project" value="InterPro"/>
</dbReference>
<dbReference type="Pfam" id="PF01636">
    <property type="entry name" value="APH"/>
    <property type="match status" value="1"/>
</dbReference>
<dbReference type="InterPro" id="IPR011009">
    <property type="entry name" value="Kinase-like_dom_sf"/>
</dbReference>
<protein>
    <submittedName>
        <fullName evidence="2">Protein kinase-like domain</fullName>
    </submittedName>
</protein>
<keyword evidence="2" id="KW-0418">Kinase</keyword>
<feature type="domain" description="Protein kinase" evidence="1">
    <location>
        <begin position="118"/>
        <end position="408"/>
    </location>
</feature>
<dbReference type="GO" id="GO:0005524">
    <property type="term" value="F:ATP binding"/>
    <property type="evidence" value="ECO:0007669"/>
    <property type="project" value="InterPro"/>
</dbReference>
<reference evidence="2" key="1">
    <citation type="journal article" date="2014" name="Nat. Commun.">
        <title>Multiple recent horizontal transfers of a large genomic region in cheese making fungi.</title>
        <authorList>
            <person name="Cheeseman K."/>
            <person name="Ropars J."/>
            <person name="Renault P."/>
            <person name="Dupont J."/>
            <person name="Gouzy J."/>
            <person name="Branca A."/>
            <person name="Abraham A.L."/>
            <person name="Ceppi M."/>
            <person name="Conseiller E."/>
            <person name="Debuchy R."/>
            <person name="Malagnac F."/>
            <person name="Goarin A."/>
            <person name="Silar P."/>
            <person name="Lacoste S."/>
            <person name="Sallet E."/>
            <person name="Bensimon A."/>
            <person name="Giraud T."/>
            <person name="Brygoo Y."/>
        </authorList>
    </citation>
    <scope>NUCLEOTIDE SEQUENCE [LARGE SCALE GENOMIC DNA]</scope>
    <source>
        <strain evidence="2">FM164</strain>
    </source>
</reference>
<keyword evidence="3" id="KW-1185">Reference proteome</keyword>
<dbReference type="EMBL" id="HG792020">
    <property type="protein sequence ID" value="CDM37280.1"/>
    <property type="molecule type" value="Genomic_DNA"/>
</dbReference>
<dbReference type="InterPro" id="IPR000719">
    <property type="entry name" value="Prot_kinase_dom"/>
</dbReference>
<keyword evidence="2" id="KW-0808">Transferase</keyword>
<evidence type="ECO:0000313" key="3">
    <source>
        <dbReference type="Proteomes" id="UP000030686"/>
    </source>
</evidence>
<dbReference type="Gene3D" id="3.90.1200.10">
    <property type="match status" value="1"/>
</dbReference>
<dbReference type="OrthoDB" id="4177236at2759"/>
<dbReference type="PANTHER" id="PTHR21310">
    <property type="entry name" value="AMINOGLYCOSIDE PHOSPHOTRANSFERASE-RELATED-RELATED"/>
    <property type="match status" value="1"/>
</dbReference>
<organism evidence="2 3">
    <name type="scientific">Penicillium roqueforti (strain FM164)</name>
    <dbReference type="NCBI Taxonomy" id="1365484"/>
    <lineage>
        <taxon>Eukaryota</taxon>
        <taxon>Fungi</taxon>
        <taxon>Dikarya</taxon>
        <taxon>Ascomycota</taxon>
        <taxon>Pezizomycotina</taxon>
        <taxon>Eurotiomycetes</taxon>
        <taxon>Eurotiomycetidae</taxon>
        <taxon>Eurotiales</taxon>
        <taxon>Aspergillaceae</taxon>
        <taxon>Penicillium</taxon>
    </lineage>
</organism>
<dbReference type="CDD" id="cd05120">
    <property type="entry name" value="APH_ChoK_like"/>
    <property type="match status" value="1"/>
</dbReference>
<evidence type="ECO:0000313" key="2">
    <source>
        <dbReference type="EMBL" id="CDM37280.1"/>
    </source>
</evidence>
<dbReference type="PROSITE" id="PS50011">
    <property type="entry name" value="PROTEIN_KINASE_DOM"/>
    <property type="match status" value="1"/>
</dbReference>
<name>W6QLH7_PENRF</name>
<proteinExistence type="predicted"/>
<dbReference type="InterPro" id="IPR002575">
    <property type="entry name" value="Aminoglycoside_PTrfase"/>
</dbReference>
<dbReference type="PANTHER" id="PTHR21310:SF48">
    <property type="entry name" value="AMINOGLYCOSIDE PHOSPHOTRANSFERASE DOMAIN-CONTAINING PROTEIN"/>
    <property type="match status" value="1"/>
</dbReference>
<gene>
    <name evidence="2" type="ORF">PROQFM164_S06g000241</name>
</gene>
<evidence type="ECO:0000259" key="1">
    <source>
        <dbReference type="PROSITE" id="PS50011"/>
    </source>
</evidence>
<dbReference type="Proteomes" id="UP000030686">
    <property type="component" value="Unassembled WGS sequence"/>
</dbReference>
<dbReference type="InterPro" id="IPR051678">
    <property type="entry name" value="AGP_Transferase"/>
</dbReference>
<sequence>MDNELQSIIELPTIADIEASTDVLSIRTNAIKVVRVKERFAVKIGYSIPPLEAENMKFVAANSKVPVPKVHANFIDPETQKRYVVMDFVPGTDLQKLLPSLTPTEKTTISQRIRQAVNELRTIPSPGHFGNLNCTPYTDGPEADESTSTDVLSIRTNAIKVVRVKERFAVKIGYSIPPLEAENVKFVAANSKVPVPKVHANFIDPETQKRYVVMDFVPGTDLQKLLPSLTPTEKTTISQRIRQAINELRAIPSPGYFGNLNGTPYIDGVLSTPDNNPIISGPFKDQKQMNQGILERLGQMQSPHYIRLLKEMVNRTLKNHRIVFTHGDLQPKNIIVERKGVCNNGDADFKVTLIDWNLSGWYPEFWDFCNSTLYCQMKPDWLELIPDIFDQYPVEYLMMQVVYSSVFY</sequence>
<accession>W6QLH7</accession>